<keyword evidence="7 9" id="KW-0234">DNA repair</keyword>
<dbReference type="PIRSF" id="PIRSF003128">
    <property type="entry name" value="RecN"/>
    <property type="match status" value="1"/>
</dbReference>
<dbReference type="SUPFAM" id="SSF52540">
    <property type="entry name" value="P-loop containing nucleoside triphosphate hydrolases"/>
    <property type="match status" value="2"/>
</dbReference>
<evidence type="ECO:0000256" key="3">
    <source>
        <dbReference type="ARBA" id="ARBA00021315"/>
    </source>
</evidence>
<evidence type="ECO:0000256" key="8">
    <source>
        <dbReference type="ARBA" id="ARBA00033408"/>
    </source>
</evidence>
<dbReference type="GO" id="GO:0006310">
    <property type="term" value="P:DNA recombination"/>
    <property type="evidence" value="ECO:0007669"/>
    <property type="project" value="InterPro"/>
</dbReference>
<sequence>MLKQLNIQNLAIAENISVHFQKGLNVITGETGAGKSLLVDAMCLLRGCRVDTKLIRTGHESALVTGIFTPNKNDSSIFSTLEEFGIPLYSDDPDEIVIKRYIQRNGKHRATINETIVSSKTLQYISGELIDISSQFENQRLLDSDTHTSFLDEFAQNTLNYKNYIHHFNLGHEQLKQLKQLIFEQDLLRREKNLYEFELSQINEANISLNEFKKIEDIISLGNKSNLLKRICSEINMNLSNDEVNCLDLLKHSRKNIEKLIKLSGQTEIPIQSEKMDEIIFLLEELVLKIEQTSNKFEIDESLLNQASQRIEIYNKLLIKYGPTIEDIFLYKNKCESYLLKAENIENEMINLSKKCEKTLKNALTLSEELKNSRMSKLDYISLSIEKELSELGMPKSKFICELKENIKYQDEQKTLEFINSKISQELLKNFFSLSKSGSEKAQFLLSTNVGIEAQAIEKVASGGELSRVMLAIKNVLFDEETMSVFVFDEIDTGISGNIAAKVGRKLSDFCKNSYGNITRQALCITHLPQVACYAQNHFVVSKELRNNKTVTKIIQANKDEKINEIAILLSGEEISQESLAQAKVLVMEAQKELH</sequence>
<reference evidence="12 13" key="1">
    <citation type="submission" date="2019-10" db="EMBL/GenBank/DDBJ databases">
        <title>New species of Slilvanegrellaceae.</title>
        <authorList>
            <person name="Pitt A."/>
            <person name="Hahn M.W."/>
        </authorList>
    </citation>
    <scope>NUCLEOTIDE SEQUENCE [LARGE SCALE GENOMIC DNA]</scope>
    <source>
        <strain evidence="12 13">SP-Ram-0.45-NSY-1</strain>
    </source>
</reference>
<dbReference type="GO" id="GO:0009432">
    <property type="term" value="P:SOS response"/>
    <property type="evidence" value="ECO:0007669"/>
    <property type="project" value="TreeGrafter"/>
</dbReference>
<dbReference type="Proteomes" id="UP000437748">
    <property type="component" value="Unassembled WGS sequence"/>
</dbReference>
<dbReference type="InterPro" id="IPR027417">
    <property type="entry name" value="P-loop_NTPase"/>
</dbReference>
<accession>A0A6N6VTZ5</accession>
<feature type="coiled-coil region" evidence="10">
    <location>
        <begin position="335"/>
        <end position="362"/>
    </location>
</feature>
<dbReference type="OrthoDB" id="9806954at2"/>
<protein>
    <recommendedName>
        <fullName evidence="3 9">DNA repair protein RecN</fullName>
    </recommendedName>
    <alternativeName>
        <fullName evidence="8 9">Recombination protein N</fullName>
    </alternativeName>
</protein>
<keyword evidence="4" id="KW-0547">Nucleotide-binding</keyword>
<feature type="domain" description="RecF/RecN/SMC N-terminal" evidence="11">
    <location>
        <begin position="2"/>
        <end position="542"/>
    </location>
</feature>
<evidence type="ECO:0000256" key="1">
    <source>
        <dbReference type="ARBA" id="ARBA00003618"/>
    </source>
</evidence>
<evidence type="ECO:0000313" key="12">
    <source>
        <dbReference type="EMBL" id="KAB8038714.1"/>
    </source>
</evidence>
<dbReference type="CDD" id="cd03241">
    <property type="entry name" value="ABC_RecN"/>
    <property type="match status" value="1"/>
</dbReference>
<dbReference type="RefSeq" id="WP_153419972.1">
    <property type="nucleotide sequence ID" value="NZ_WFLM01000003.1"/>
</dbReference>
<dbReference type="GO" id="GO:0043590">
    <property type="term" value="C:bacterial nucleoid"/>
    <property type="evidence" value="ECO:0007669"/>
    <property type="project" value="TreeGrafter"/>
</dbReference>
<evidence type="ECO:0000259" key="11">
    <source>
        <dbReference type="Pfam" id="PF02463"/>
    </source>
</evidence>
<name>A0A6N6VTZ5_9BACT</name>
<organism evidence="12 13">
    <name type="scientific">Silvanigrella paludirubra</name>
    <dbReference type="NCBI Taxonomy" id="2499159"/>
    <lineage>
        <taxon>Bacteria</taxon>
        <taxon>Pseudomonadati</taxon>
        <taxon>Bdellovibrionota</taxon>
        <taxon>Oligoflexia</taxon>
        <taxon>Silvanigrellales</taxon>
        <taxon>Silvanigrellaceae</taxon>
        <taxon>Silvanigrella</taxon>
    </lineage>
</organism>
<dbReference type="EMBL" id="WFLM01000003">
    <property type="protein sequence ID" value="KAB8038714.1"/>
    <property type="molecule type" value="Genomic_DNA"/>
</dbReference>
<keyword evidence="13" id="KW-1185">Reference proteome</keyword>
<dbReference type="Pfam" id="PF02463">
    <property type="entry name" value="SMC_N"/>
    <property type="match status" value="1"/>
</dbReference>
<comment type="function">
    <text evidence="1 9">May be involved in recombinational repair of damaged DNA.</text>
</comment>
<evidence type="ECO:0000256" key="6">
    <source>
        <dbReference type="ARBA" id="ARBA00022840"/>
    </source>
</evidence>
<dbReference type="GO" id="GO:0006281">
    <property type="term" value="P:DNA repair"/>
    <property type="evidence" value="ECO:0007669"/>
    <property type="project" value="UniProtKB-KW"/>
</dbReference>
<dbReference type="PANTHER" id="PTHR11059">
    <property type="entry name" value="DNA REPAIR PROTEIN RECN"/>
    <property type="match status" value="1"/>
</dbReference>
<gene>
    <name evidence="12" type="ORF">GCL60_07570</name>
</gene>
<proteinExistence type="inferred from homology"/>
<evidence type="ECO:0000256" key="10">
    <source>
        <dbReference type="SAM" id="Coils"/>
    </source>
</evidence>
<dbReference type="GO" id="GO:0005524">
    <property type="term" value="F:ATP binding"/>
    <property type="evidence" value="ECO:0007669"/>
    <property type="project" value="UniProtKB-KW"/>
</dbReference>
<dbReference type="PANTHER" id="PTHR11059:SF0">
    <property type="entry name" value="DNA REPAIR PROTEIN RECN"/>
    <property type="match status" value="1"/>
</dbReference>
<dbReference type="AlphaFoldDB" id="A0A6N6VTZ5"/>
<evidence type="ECO:0000256" key="7">
    <source>
        <dbReference type="ARBA" id="ARBA00023204"/>
    </source>
</evidence>
<comment type="similarity">
    <text evidence="2 9">Belongs to the RecN family.</text>
</comment>
<keyword evidence="6" id="KW-0067">ATP-binding</keyword>
<evidence type="ECO:0000313" key="13">
    <source>
        <dbReference type="Proteomes" id="UP000437748"/>
    </source>
</evidence>
<dbReference type="InterPro" id="IPR004604">
    <property type="entry name" value="DNA_recomb/repair_RecN"/>
</dbReference>
<evidence type="ECO:0000256" key="4">
    <source>
        <dbReference type="ARBA" id="ARBA00022741"/>
    </source>
</evidence>
<dbReference type="Gene3D" id="3.40.50.300">
    <property type="entry name" value="P-loop containing nucleotide triphosphate hydrolases"/>
    <property type="match status" value="2"/>
</dbReference>
<evidence type="ECO:0000256" key="2">
    <source>
        <dbReference type="ARBA" id="ARBA00009441"/>
    </source>
</evidence>
<evidence type="ECO:0000256" key="5">
    <source>
        <dbReference type="ARBA" id="ARBA00022763"/>
    </source>
</evidence>
<comment type="caution">
    <text evidence="12">The sequence shown here is derived from an EMBL/GenBank/DDBJ whole genome shotgun (WGS) entry which is preliminary data.</text>
</comment>
<keyword evidence="10" id="KW-0175">Coiled coil</keyword>
<evidence type="ECO:0000256" key="9">
    <source>
        <dbReference type="PIRNR" id="PIRNR003128"/>
    </source>
</evidence>
<keyword evidence="5 9" id="KW-0227">DNA damage</keyword>
<dbReference type="InterPro" id="IPR003395">
    <property type="entry name" value="RecF/RecN/SMC_N"/>
</dbReference>